<dbReference type="Pfam" id="PF01257">
    <property type="entry name" value="2Fe-2S_thioredx"/>
    <property type="match status" value="1"/>
</dbReference>
<keyword evidence="2 7" id="KW-0001">2Fe-2S</keyword>
<evidence type="ECO:0000256" key="7">
    <source>
        <dbReference type="PIRSR" id="PIRSR000216-1"/>
    </source>
</evidence>
<dbReference type="Proteomes" id="UP000238196">
    <property type="component" value="Unassembled WGS sequence"/>
</dbReference>
<name>A0A2S5KP53_9PROT</name>
<feature type="binding site" evidence="7">
    <location>
        <position position="81"/>
    </location>
    <ligand>
        <name>[2Fe-2S] cluster</name>
        <dbReference type="ChEBI" id="CHEBI:190135"/>
    </ligand>
</feature>
<comment type="similarity">
    <text evidence="1">Belongs to the complex I 24 kDa subunit family.</text>
</comment>
<keyword evidence="3 7" id="KW-0479">Metal-binding</keyword>
<dbReference type="PIRSF" id="PIRSF000216">
    <property type="entry name" value="NADH_DH_24kDa"/>
    <property type="match status" value="1"/>
</dbReference>
<evidence type="ECO:0000256" key="3">
    <source>
        <dbReference type="ARBA" id="ARBA00022723"/>
    </source>
</evidence>
<dbReference type="Gene3D" id="3.40.30.10">
    <property type="entry name" value="Glutaredoxin"/>
    <property type="match status" value="1"/>
</dbReference>
<dbReference type="OrthoDB" id="9807941at2"/>
<gene>
    <name evidence="8" type="ORF">C4K68_14840</name>
</gene>
<evidence type="ECO:0000256" key="2">
    <source>
        <dbReference type="ARBA" id="ARBA00022714"/>
    </source>
</evidence>
<evidence type="ECO:0000256" key="4">
    <source>
        <dbReference type="ARBA" id="ARBA00023004"/>
    </source>
</evidence>
<dbReference type="InterPro" id="IPR036249">
    <property type="entry name" value="Thioredoxin-like_sf"/>
</dbReference>
<reference evidence="8 9" key="1">
    <citation type="submission" date="2018-02" db="EMBL/GenBank/DDBJ databases">
        <title>novel marine gammaproteobacteria from coastal saline agro ecosystem.</title>
        <authorList>
            <person name="Krishnan R."/>
            <person name="Ramesh Kumar N."/>
        </authorList>
    </citation>
    <scope>NUCLEOTIDE SEQUENCE [LARGE SCALE GENOMIC DNA]</scope>
    <source>
        <strain evidence="8 9">228</strain>
    </source>
</reference>
<comment type="cofactor">
    <cofactor evidence="6">
        <name>[2Fe-2S] cluster</name>
        <dbReference type="ChEBI" id="CHEBI:190135"/>
    </cofactor>
</comment>
<evidence type="ECO:0000256" key="6">
    <source>
        <dbReference type="ARBA" id="ARBA00034078"/>
    </source>
</evidence>
<organism evidence="8 9">
    <name type="scientific">Proteobacteria bacterium 228</name>
    <dbReference type="NCBI Taxonomy" id="2083153"/>
    <lineage>
        <taxon>Bacteria</taxon>
        <taxon>Pseudomonadati</taxon>
        <taxon>Pseudomonadota</taxon>
    </lineage>
</organism>
<dbReference type="GO" id="GO:0046872">
    <property type="term" value="F:metal ion binding"/>
    <property type="evidence" value="ECO:0007669"/>
    <property type="project" value="UniProtKB-KW"/>
</dbReference>
<protein>
    <submittedName>
        <fullName evidence="8">NADH-quinone oxidoreductase subunit NuoE</fullName>
    </submittedName>
</protein>
<dbReference type="InterPro" id="IPR002023">
    <property type="entry name" value="NuoE-like"/>
</dbReference>
<comment type="cofactor">
    <cofactor evidence="7">
        <name>[2Fe-2S] cluster</name>
        <dbReference type="ChEBI" id="CHEBI:190135"/>
    </cofactor>
    <text evidence="7">Binds 1 [2Fe-2S] cluster.</text>
</comment>
<feature type="binding site" evidence="7">
    <location>
        <position position="126"/>
    </location>
    <ligand>
        <name>[2Fe-2S] cluster</name>
        <dbReference type="ChEBI" id="CHEBI:190135"/>
    </ligand>
</feature>
<keyword evidence="4 7" id="KW-0408">Iron</keyword>
<dbReference type="SUPFAM" id="SSF52833">
    <property type="entry name" value="Thioredoxin-like"/>
    <property type="match status" value="1"/>
</dbReference>
<dbReference type="Gene3D" id="1.10.10.1590">
    <property type="entry name" value="NADH-quinone oxidoreductase subunit E"/>
    <property type="match status" value="1"/>
</dbReference>
<dbReference type="AlphaFoldDB" id="A0A2S5KP53"/>
<dbReference type="GO" id="GO:0003954">
    <property type="term" value="F:NADH dehydrogenase activity"/>
    <property type="evidence" value="ECO:0007669"/>
    <property type="project" value="TreeGrafter"/>
</dbReference>
<dbReference type="CDD" id="cd03064">
    <property type="entry name" value="TRX_Fd_NuoE"/>
    <property type="match status" value="1"/>
</dbReference>
<accession>A0A2S5KP53</accession>
<keyword evidence="5 7" id="KW-0411">Iron-sulfur</keyword>
<sequence length="178" mass="19777">MSLTEHEIEHLREHIEHYPEKRAGAIYCLYYVQDKYGYIPRASLDEVSELTDLSPTQLDELITFYTLLRRRPVGRRLIRICDSISCYTRGSEQVLAAAKEAVGVEFGQISKDGAVTVLPSICLGLCDRAPAGLVDDSEDLGELTPEKIRDLICSYAAETLDSKSGGGQQILAVLKDQQ</sequence>
<evidence type="ECO:0000313" key="8">
    <source>
        <dbReference type="EMBL" id="PPC76558.1"/>
    </source>
</evidence>
<feature type="binding site" evidence="7">
    <location>
        <position position="86"/>
    </location>
    <ligand>
        <name>[2Fe-2S] cluster</name>
        <dbReference type="ChEBI" id="CHEBI:190135"/>
    </ligand>
</feature>
<dbReference type="PANTHER" id="PTHR10371">
    <property type="entry name" value="NADH DEHYDROGENASE UBIQUINONE FLAVOPROTEIN 2, MITOCHONDRIAL"/>
    <property type="match status" value="1"/>
</dbReference>
<dbReference type="NCBIfam" id="NF005722">
    <property type="entry name" value="PRK07539.1-2"/>
    <property type="match status" value="1"/>
</dbReference>
<dbReference type="EMBL" id="PRLP01000048">
    <property type="protein sequence ID" value="PPC76558.1"/>
    <property type="molecule type" value="Genomic_DNA"/>
</dbReference>
<dbReference type="GO" id="GO:0051537">
    <property type="term" value="F:2 iron, 2 sulfur cluster binding"/>
    <property type="evidence" value="ECO:0007669"/>
    <property type="project" value="UniProtKB-KW"/>
</dbReference>
<evidence type="ECO:0000256" key="1">
    <source>
        <dbReference type="ARBA" id="ARBA00010643"/>
    </source>
</evidence>
<comment type="caution">
    <text evidence="8">The sequence shown here is derived from an EMBL/GenBank/DDBJ whole genome shotgun (WGS) entry which is preliminary data.</text>
</comment>
<dbReference type="InterPro" id="IPR041921">
    <property type="entry name" value="NuoE_N"/>
</dbReference>
<dbReference type="PANTHER" id="PTHR10371:SF3">
    <property type="entry name" value="NADH DEHYDROGENASE [UBIQUINONE] FLAVOPROTEIN 2, MITOCHONDRIAL"/>
    <property type="match status" value="1"/>
</dbReference>
<proteinExistence type="inferred from homology"/>
<feature type="binding site" evidence="7">
    <location>
        <position position="122"/>
    </location>
    <ligand>
        <name>[2Fe-2S] cluster</name>
        <dbReference type="ChEBI" id="CHEBI:190135"/>
    </ligand>
</feature>
<dbReference type="InterPro" id="IPR042128">
    <property type="entry name" value="NuoE_dom"/>
</dbReference>
<evidence type="ECO:0000313" key="9">
    <source>
        <dbReference type="Proteomes" id="UP000238196"/>
    </source>
</evidence>
<evidence type="ECO:0000256" key="5">
    <source>
        <dbReference type="ARBA" id="ARBA00023014"/>
    </source>
</evidence>
<dbReference type="PROSITE" id="PS01099">
    <property type="entry name" value="COMPLEX1_24K"/>
    <property type="match status" value="1"/>
</dbReference>